<accession>A0ABS7VL87</accession>
<dbReference type="CDD" id="cd01277">
    <property type="entry name" value="HINT_subgroup"/>
    <property type="match status" value="1"/>
</dbReference>
<reference evidence="3 4" key="1">
    <citation type="submission" date="2021-09" db="EMBL/GenBank/DDBJ databases">
        <title>The complete genome sequence of a new microorganism.</title>
        <authorList>
            <person name="Zi Z."/>
        </authorList>
    </citation>
    <scope>NUCLEOTIDE SEQUENCE [LARGE SCALE GENOMIC DNA]</scope>
    <source>
        <strain evidence="3 4">WGZ8</strain>
    </source>
</reference>
<gene>
    <name evidence="3" type="ORF">K9B37_08340</name>
</gene>
<dbReference type="PANTHER" id="PTHR46648">
    <property type="entry name" value="HIT FAMILY PROTEIN 1"/>
    <property type="match status" value="1"/>
</dbReference>
<sequence length="141" mass="15416">MPMIYDRNNIFAKIIRGEIPCHKVYETDKALAFMDIMPRGDGHVLVIPKAEARNLLDASPEVCADLAKAVQVVGKAAKEALAADGLTVQQFNESAGGQVVFHLHVHVIPRFEGVPLKPHTGQMEETEKLAAYAEKIRSAIS</sequence>
<evidence type="ECO:0000313" key="4">
    <source>
        <dbReference type="Proteomes" id="UP000704176"/>
    </source>
</evidence>
<feature type="domain" description="HIT" evidence="2">
    <location>
        <begin position="10"/>
        <end position="117"/>
    </location>
</feature>
<dbReference type="EMBL" id="JAIRBM010000005">
    <property type="protein sequence ID" value="MBZ6076296.1"/>
    <property type="molecule type" value="Genomic_DNA"/>
</dbReference>
<dbReference type="Proteomes" id="UP000704176">
    <property type="component" value="Unassembled WGS sequence"/>
</dbReference>
<evidence type="ECO:0000259" key="2">
    <source>
        <dbReference type="PROSITE" id="PS51084"/>
    </source>
</evidence>
<dbReference type="InterPro" id="IPR039384">
    <property type="entry name" value="HINT"/>
</dbReference>
<dbReference type="PRINTS" id="PR00332">
    <property type="entry name" value="HISTRIAD"/>
</dbReference>
<dbReference type="Pfam" id="PF01230">
    <property type="entry name" value="HIT"/>
    <property type="match status" value="1"/>
</dbReference>
<dbReference type="PROSITE" id="PS51084">
    <property type="entry name" value="HIT_2"/>
    <property type="match status" value="1"/>
</dbReference>
<dbReference type="PANTHER" id="PTHR46648:SF1">
    <property type="entry name" value="ADENOSINE 5'-MONOPHOSPHORAMIDASE HNT1"/>
    <property type="match status" value="1"/>
</dbReference>
<dbReference type="InterPro" id="IPR011146">
    <property type="entry name" value="HIT-like"/>
</dbReference>
<dbReference type="SUPFAM" id="SSF54197">
    <property type="entry name" value="HIT-like"/>
    <property type="match status" value="1"/>
</dbReference>
<keyword evidence="4" id="KW-1185">Reference proteome</keyword>
<comment type="caution">
    <text evidence="3">The sequence shown here is derived from an EMBL/GenBank/DDBJ whole genome shotgun (WGS) entry which is preliminary data.</text>
</comment>
<dbReference type="InterPro" id="IPR036265">
    <property type="entry name" value="HIT-like_sf"/>
</dbReference>
<feature type="short sequence motif" description="Histidine triad motif" evidence="1">
    <location>
        <begin position="102"/>
        <end position="106"/>
    </location>
</feature>
<proteinExistence type="predicted"/>
<dbReference type="Gene3D" id="3.30.428.10">
    <property type="entry name" value="HIT-like"/>
    <property type="match status" value="1"/>
</dbReference>
<organism evidence="3 4">
    <name type="scientific">Microvirga puerhi</name>
    <dbReference type="NCBI Taxonomy" id="2876078"/>
    <lineage>
        <taxon>Bacteria</taxon>
        <taxon>Pseudomonadati</taxon>
        <taxon>Pseudomonadota</taxon>
        <taxon>Alphaproteobacteria</taxon>
        <taxon>Hyphomicrobiales</taxon>
        <taxon>Methylobacteriaceae</taxon>
        <taxon>Microvirga</taxon>
    </lineage>
</organism>
<protein>
    <submittedName>
        <fullName evidence="3">HIT family protein</fullName>
    </submittedName>
</protein>
<dbReference type="InterPro" id="IPR001310">
    <property type="entry name" value="Histidine_triad_HIT"/>
</dbReference>
<evidence type="ECO:0000313" key="3">
    <source>
        <dbReference type="EMBL" id="MBZ6076296.1"/>
    </source>
</evidence>
<name>A0ABS7VL87_9HYPH</name>
<evidence type="ECO:0000256" key="1">
    <source>
        <dbReference type="PROSITE-ProRule" id="PRU00464"/>
    </source>
</evidence>